<dbReference type="InterPro" id="IPR000120">
    <property type="entry name" value="Amidase"/>
</dbReference>
<reference evidence="3 4" key="1">
    <citation type="submission" date="2016-07" db="EMBL/GenBank/DDBJ databases">
        <title>Complete genome sequence of the Lentzea guizhouensis DHS C013.</title>
        <authorList>
            <person name="Cao C."/>
        </authorList>
    </citation>
    <scope>NUCLEOTIDE SEQUENCE [LARGE SCALE GENOMIC DNA]</scope>
    <source>
        <strain evidence="3 4">DHS C013</strain>
    </source>
</reference>
<evidence type="ECO:0000256" key="1">
    <source>
        <dbReference type="ARBA" id="ARBA00009199"/>
    </source>
</evidence>
<dbReference type="Gene3D" id="3.90.1300.10">
    <property type="entry name" value="Amidase signature (AS) domain"/>
    <property type="match status" value="2"/>
</dbReference>
<dbReference type="InterPro" id="IPR036928">
    <property type="entry name" value="AS_sf"/>
</dbReference>
<sequence>MSVMPEPTATEIAHAVTTGATTAVEQVTAALARLARVEPALCAFAEVFPSALAHAAEVDRRVRTSFLPLAGVPIAVKRGERRSHRDHLIALGCVPIGLTTTPDGTTPWQTWGRNARGVTRNPWHLDRTPGGSSAGSAVAVASGVVPLATGVDGAGSIRIPAAWCGVLGLKTTSSERAAVGVFARHPDDLALYLGCSGTSPVTAAWSPDLGFASVDPAQAAVASSAAQALCPRPADLVLADPADDWFAHRCGPNPALDAFFETTDLLLTPATPGPPHGHDGPGAQLNTSLTWAFNLSGHPAVSIPAGLSGGLPVGLQAVARHGHEADLVTAARLAHVHLECPSR</sequence>
<organism evidence="3 4">
    <name type="scientific">Lentzea guizhouensis</name>
    <dbReference type="NCBI Taxonomy" id="1586287"/>
    <lineage>
        <taxon>Bacteria</taxon>
        <taxon>Bacillati</taxon>
        <taxon>Actinomycetota</taxon>
        <taxon>Actinomycetes</taxon>
        <taxon>Pseudonocardiales</taxon>
        <taxon>Pseudonocardiaceae</taxon>
        <taxon>Lentzea</taxon>
    </lineage>
</organism>
<dbReference type="AlphaFoldDB" id="A0A1B2HZ59"/>
<evidence type="ECO:0000313" key="3">
    <source>
        <dbReference type="EMBL" id="ANZ42994.1"/>
    </source>
</evidence>
<dbReference type="Proteomes" id="UP000093053">
    <property type="component" value="Chromosome"/>
</dbReference>
<comment type="similarity">
    <text evidence="1">Belongs to the amidase family.</text>
</comment>
<dbReference type="InterPro" id="IPR023631">
    <property type="entry name" value="Amidase_dom"/>
</dbReference>
<evidence type="ECO:0000259" key="2">
    <source>
        <dbReference type="Pfam" id="PF01425"/>
    </source>
</evidence>
<dbReference type="EMBL" id="CP016793">
    <property type="protein sequence ID" value="ANZ42994.1"/>
    <property type="molecule type" value="Genomic_DNA"/>
</dbReference>
<dbReference type="GO" id="GO:0003824">
    <property type="term" value="F:catalytic activity"/>
    <property type="evidence" value="ECO:0007669"/>
    <property type="project" value="InterPro"/>
</dbReference>
<feature type="domain" description="Amidase" evidence="2">
    <location>
        <begin position="87"/>
        <end position="175"/>
    </location>
</feature>
<dbReference type="Pfam" id="PF01425">
    <property type="entry name" value="Amidase"/>
    <property type="match status" value="2"/>
</dbReference>
<protein>
    <recommendedName>
        <fullName evidence="2">Amidase domain-containing protein</fullName>
    </recommendedName>
</protein>
<dbReference type="PANTHER" id="PTHR11895:SF7">
    <property type="entry name" value="GLUTAMYL-TRNA(GLN) AMIDOTRANSFERASE SUBUNIT A, MITOCHONDRIAL"/>
    <property type="match status" value="1"/>
</dbReference>
<gene>
    <name evidence="3" type="ORF">BBK82_24365</name>
</gene>
<feature type="domain" description="Amidase" evidence="2">
    <location>
        <begin position="256"/>
        <end position="327"/>
    </location>
</feature>
<proteinExistence type="inferred from homology"/>
<accession>A0A1B2HZ59</accession>
<keyword evidence="4" id="KW-1185">Reference proteome</keyword>
<name>A0A1B2HZ59_9PSEU</name>
<dbReference type="KEGG" id="led:BBK82_24365"/>
<dbReference type="SUPFAM" id="SSF75304">
    <property type="entry name" value="Amidase signature (AS) enzymes"/>
    <property type="match status" value="1"/>
</dbReference>
<evidence type="ECO:0000313" key="4">
    <source>
        <dbReference type="Proteomes" id="UP000093053"/>
    </source>
</evidence>
<dbReference type="STRING" id="1586287.BBK82_24365"/>
<dbReference type="PANTHER" id="PTHR11895">
    <property type="entry name" value="TRANSAMIDASE"/>
    <property type="match status" value="1"/>
</dbReference>